<feature type="compositionally biased region" description="Basic and acidic residues" evidence="8">
    <location>
        <begin position="202"/>
        <end position="220"/>
    </location>
</feature>
<protein>
    <recommendedName>
        <fullName evidence="9">Kinesin motor domain-containing protein</fullName>
    </recommendedName>
</protein>
<organism evidence="10">
    <name type="scientific">Absidia glauca</name>
    <name type="common">Pin mould</name>
    <dbReference type="NCBI Taxonomy" id="4829"/>
    <lineage>
        <taxon>Eukaryota</taxon>
        <taxon>Fungi</taxon>
        <taxon>Fungi incertae sedis</taxon>
        <taxon>Mucoromycota</taxon>
        <taxon>Mucoromycotina</taxon>
        <taxon>Mucoromycetes</taxon>
        <taxon>Mucorales</taxon>
        <taxon>Cunninghamellaceae</taxon>
        <taxon>Absidia</taxon>
    </lineage>
</organism>
<dbReference type="GO" id="GO:0007018">
    <property type="term" value="P:microtubule-based movement"/>
    <property type="evidence" value="ECO:0007669"/>
    <property type="project" value="InterPro"/>
</dbReference>
<dbReference type="InterPro" id="IPR027640">
    <property type="entry name" value="Kinesin-like_fam"/>
</dbReference>
<reference evidence="10" key="1">
    <citation type="submission" date="2016-04" db="EMBL/GenBank/DDBJ databases">
        <authorList>
            <person name="Evans L.H."/>
            <person name="Alamgir A."/>
            <person name="Owens N."/>
            <person name="Weber N.D."/>
            <person name="Virtaneva K."/>
            <person name="Barbian K."/>
            <person name="Babar A."/>
            <person name="Rosenke K."/>
        </authorList>
    </citation>
    <scope>NUCLEOTIDE SEQUENCE [LARGE SCALE GENOMIC DNA]</scope>
    <source>
        <strain evidence="10">CBS 101.48</strain>
    </source>
</reference>
<feature type="region of interest" description="Disordered" evidence="8">
    <location>
        <begin position="1"/>
        <end position="20"/>
    </location>
</feature>
<dbReference type="PANTHER" id="PTHR47969">
    <property type="entry name" value="CHROMOSOME-ASSOCIATED KINESIN KIF4A-RELATED"/>
    <property type="match status" value="1"/>
</dbReference>
<evidence type="ECO:0000256" key="4">
    <source>
        <dbReference type="ARBA" id="ARBA00022840"/>
    </source>
</evidence>
<dbReference type="OMA" id="FASGHAN"/>
<evidence type="ECO:0000256" key="3">
    <source>
        <dbReference type="ARBA" id="ARBA00022741"/>
    </source>
</evidence>
<feature type="region of interest" description="Disordered" evidence="8">
    <location>
        <begin position="1251"/>
        <end position="1279"/>
    </location>
</feature>
<feature type="compositionally biased region" description="Pro residues" evidence="8">
    <location>
        <begin position="1588"/>
        <end position="1609"/>
    </location>
</feature>
<feature type="compositionally biased region" description="Polar residues" evidence="8">
    <location>
        <begin position="1645"/>
        <end position="1673"/>
    </location>
</feature>
<feature type="coiled-coil region" evidence="7">
    <location>
        <begin position="1181"/>
        <end position="1240"/>
    </location>
</feature>
<feature type="region of interest" description="Disordered" evidence="8">
    <location>
        <begin position="1488"/>
        <end position="1518"/>
    </location>
</feature>
<feature type="compositionally biased region" description="Low complexity" evidence="8">
    <location>
        <begin position="1343"/>
        <end position="1369"/>
    </location>
</feature>
<proteinExistence type="inferred from homology"/>
<keyword evidence="6" id="KW-0505">Motor protein</keyword>
<feature type="domain" description="Kinesin motor" evidence="9">
    <location>
        <begin position="21"/>
        <end position="497"/>
    </location>
</feature>
<feature type="compositionally biased region" description="Polar residues" evidence="8">
    <location>
        <begin position="341"/>
        <end position="350"/>
    </location>
</feature>
<keyword evidence="4 6" id="KW-0067">ATP-binding</keyword>
<evidence type="ECO:0000313" key="10">
    <source>
        <dbReference type="EMBL" id="SAM00439.1"/>
    </source>
</evidence>
<dbReference type="InterPro" id="IPR036961">
    <property type="entry name" value="Kinesin_motor_dom_sf"/>
</dbReference>
<sequence>MTTTTNLPSPTISSKESHSASVQVAIRVRPLTQQDRCQPRFSHSSDSDVIKTHGNTLTIVPHQKSFDFDHVFDTESTQEQLFIGVASNLVDRFLDGYNATILAYVSKRKVTSTAIDMGQTSSGKTHTIMGSADPDQEGIIPRAMSAFFERLNPPPSSPSIRRPTSIAASTGLRIPRRSISSAKLRPLSIAAPNNSSNSPSPLRRDSVSSIHDDAPTDRSARHTVHVSFVEIYNEELIDLLNPAPPNERPTATIREDTKGHIHWTGVKEVTVNNTEDVLRYLQIGTDNRATGSTDMNAKSSRSHAIFTVTLKQEKWAPSKSSPTKSNSSSVRKREAAPSPVGSKSSMVGMNRRASSLNVKAMVGQMEQRQSTTGAKDDEDDGEWMVLHSKFHFVDLAGSERLKRTAAEGDRRKEGININAGLLALGNVISALASDPYNNNSNKKAAHIPYRDSKLTRLLQDSLGGNATTLMIACISSSELNLTETANTIKYAHRARNIKNKAERNEAEDWMTNDNPDFLRSLITKLKSEIKTMKSASSQNGSVVSLNANSKSSSNRRRSSNTITSPTISPSSSSEDDQPLPPSPSPSVALSNAPPDLVDLDHSQLLIVSDLRRQIEELHNELTVTRERNLWVESRLGEKDRRRSSDNLNDSTKGQRQQHSDSRVSHRSHDSALGSIDLQHLAESTNPVIEEYENSISDLGSQLALARAALTHSDQAMAQQESKIMEFQALRDQERKELQGLQDALLKVQEQEQSSRLYIEELEIKLAQSTSVPCPTPSDTTSDKCDADNVSPIPSSPLVADLQQQLEQKMAHVAALENRLEEMDALHNELADLRTEHSHTMASLEQQLIDMNEKHTLVEHNLQGQCDSAQTTIIDLTSQVETERLGHQSALAKCAEIQQQLLDQEQGSQVTLRQRLTELEQLKLDINTLQQVEIKQEQVISMFEQKLMDMEQVIGQLHQQIDVKDAHLKQLEQDNQQKTQWVQDVKQDLQAVLRDMAALGMERKNLDLIVAWMDKTLQRQDDQAVSSLVSLGELQKLHQLRDADYEAKLQMVVDLEARVVELSTSVEQGEASTRRLTLELTDAKVALEDEQQKQQERSDPLDVAIDAQRLVALESRIVELDQAMEQAKKDKADLDLKLELKQGELHMAQLTIEKQSVKITHIEQQLKETMESMEKERGLVAANDTTGMLAELEDKLQVLQRARQLDQDEYDERFDRAMDDLEKAQKAYKDQSHVVASLEESLKVMQERLDETLTGQSNRSSRAQQLDSTTSYNNWSSEERDVEEEAIISALPPPSVSASTSSSLQSKPIHQRQQEQTYDVATLLRQLSEQEALLHEKDQVLMKLQQQASSSPSSSRTPSPLPSASASRSTINNALTSVDRRKHEQRIAQLNQDDIKETGTPEEMLMQLRHFANDKTQLMMQVDDLEMQLTRQRTQFSSETKHLELELMKLGAANDRLEKEMEQIVSRHVLPPPISASVSSGPVFASGHANNHLTHANNVTSPPQTPRVLSPPPHGAKLHRDLSANSLAKLQNASSYRALSAMDYHHPSSLYHDDFGTPRPSSQTIRSPVDRPGSVSSTTSSFIGRSASIPPPSAPPSNPLPPIPTTPLPALPSQQPSLTSSSSSSSIVMTSPTSTSNPSLPPSLLQRTNSTQTSASLISDMSPPNSQQSTQTTAEQYDKMLRSLQRKAQIAESDVRAHQDVISKLEHQLSRSETSVRDVKKQLEVLNKEKLAYSMEIKNLRSQVTQIMTQQKSSGDEAGERRKQLEHSLEQERRLKEKAEKARLILENRMEELMTKKNKFMCF</sequence>
<evidence type="ECO:0000256" key="1">
    <source>
        <dbReference type="ARBA" id="ARBA00004496"/>
    </source>
</evidence>
<keyword evidence="3 6" id="KW-0547">Nucleotide-binding</keyword>
<dbReference type="GO" id="GO:0007052">
    <property type="term" value="P:mitotic spindle organization"/>
    <property type="evidence" value="ECO:0007669"/>
    <property type="project" value="TreeGrafter"/>
</dbReference>
<evidence type="ECO:0000256" key="8">
    <source>
        <dbReference type="SAM" id="MobiDB-lite"/>
    </source>
</evidence>
<dbReference type="OrthoDB" id="3176171at2759"/>
<feature type="region of interest" description="Disordered" evidence="8">
    <location>
        <begin position="636"/>
        <end position="673"/>
    </location>
</feature>
<dbReference type="EMBL" id="LT553217">
    <property type="protein sequence ID" value="SAM00439.1"/>
    <property type="molecule type" value="Genomic_DNA"/>
</dbReference>
<comment type="similarity">
    <text evidence="6">Belongs to the TRAFAC class myosin-kinesin ATPase superfamily. Kinesin family.</text>
</comment>
<evidence type="ECO:0000313" key="11">
    <source>
        <dbReference type="Proteomes" id="UP000078561"/>
    </source>
</evidence>
<dbReference type="Gene3D" id="3.40.850.10">
    <property type="entry name" value="Kinesin motor domain"/>
    <property type="match status" value="1"/>
</dbReference>
<feature type="compositionally biased region" description="Pro residues" evidence="8">
    <location>
        <begin position="1502"/>
        <end position="1513"/>
    </location>
</feature>
<dbReference type="PROSITE" id="PS50067">
    <property type="entry name" value="KINESIN_MOTOR_2"/>
    <property type="match status" value="1"/>
</dbReference>
<feature type="region of interest" description="Disordered" evidence="8">
    <location>
        <begin position="532"/>
        <end position="595"/>
    </location>
</feature>
<feature type="compositionally biased region" description="Low complexity" evidence="8">
    <location>
        <begin position="1610"/>
        <end position="1644"/>
    </location>
</feature>
<feature type="compositionally biased region" description="Low complexity" evidence="8">
    <location>
        <begin position="541"/>
        <end position="552"/>
    </location>
</feature>
<dbReference type="SMART" id="SM00129">
    <property type="entry name" value="KISc"/>
    <property type="match status" value="1"/>
</dbReference>
<evidence type="ECO:0000256" key="5">
    <source>
        <dbReference type="ARBA" id="ARBA00023054"/>
    </source>
</evidence>
<feature type="region of interest" description="Disordered" evidence="8">
    <location>
        <begin position="1291"/>
        <end position="1312"/>
    </location>
</feature>
<dbReference type="GO" id="GO:0003777">
    <property type="term" value="F:microtubule motor activity"/>
    <property type="evidence" value="ECO:0007669"/>
    <property type="project" value="InterPro"/>
</dbReference>
<feature type="compositionally biased region" description="Polar residues" evidence="8">
    <location>
        <begin position="1252"/>
        <end position="1275"/>
    </location>
</feature>
<feature type="region of interest" description="Disordered" evidence="8">
    <location>
        <begin position="1747"/>
        <end position="1768"/>
    </location>
</feature>
<dbReference type="Proteomes" id="UP000078561">
    <property type="component" value="Unassembled WGS sequence"/>
</dbReference>
<evidence type="ECO:0000259" key="9">
    <source>
        <dbReference type="PROSITE" id="PS50067"/>
    </source>
</evidence>
<dbReference type="InterPro" id="IPR001752">
    <property type="entry name" value="Kinesin_motor_dom"/>
</dbReference>
<comment type="subcellular location">
    <subcellularLocation>
        <location evidence="1">Cytoplasm</location>
    </subcellularLocation>
</comment>
<feature type="region of interest" description="Disordered" evidence="8">
    <location>
        <begin position="185"/>
        <end position="221"/>
    </location>
</feature>
<dbReference type="InterPro" id="IPR027417">
    <property type="entry name" value="P-loop_NTPase"/>
</dbReference>
<dbReference type="STRING" id="4829.A0A168NFD8"/>
<evidence type="ECO:0000256" key="2">
    <source>
        <dbReference type="ARBA" id="ARBA00022490"/>
    </source>
</evidence>
<dbReference type="SUPFAM" id="SSF52540">
    <property type="entry name" value="P-loop containing nucleoside triphosphate hydrolases"/>
    <property type="match status" value="1"/>
</dbReference>
<feature type="binding site" evidence="6">
    <location>
        <begin position="118"/>
        <end position="125"/>
    </location>
    <ligand>
        <name>ATP</name>
        <dbReference type="ChEBI" id="CHEBI:30616"/>
    </ligand>
</feature>
<dbReference type="GO" id="GO:0005737">
    <property type="term" value="C:cytoplasm"/>
    <property type="evidence" value="ECO:0007669"/>
    <property type="project" value="UniProtKB-SubCell"/>
</dbReference>
<feature type="coiled-coil region" evidence="7">
    <location>
        <begin position="798"/>
        <end position="860"/>
    </location>
</feature>
<feature type="compositionally biased region" description="Low complexity" evidence="8">
    <location>
        <begin position="585"/>
        <end position="594"/>
    </location>
</feature>
<feature type="compositionally biased region" description="Polar residues" evidence="8">
    <location>
        <begin position="768"/>
        <end position="779"/>
    </location>
</feature>
<feature type="region of interest" description="Disordered" evidence="8">
    <location>
        <begin position="150"/>
        <end position="172"/>
    </location>
</feature>
<feature type="region of interest" description="Disordered" evidence="8">
    <location>
        <begin position="768"/>
        <end position="790"/>
    </location>
</feature>
<keyword evidence="11" id="KW-1185">Reference proteome</keyword>
<evidence type="ECO:0000256" key="6">
    <source>
        <dbReference type="PROSITE-ProRule" id="PRU00283"/>
    </source>
</evidence>
<feature type="compositionally biased region" description="Basic and acidic residues" evidence="8">
    <location>
        <begin position="657"/>
        <end position="669"/>
    </location>
</feature>
<feature type="compositionally biased region" description="Low complexity" evidence="8">
    <location>
        <begin position="317"/>
        <end position="329"/>
    </location>
</feature>
<feature type="coiled-coil region" evidence="7">
    <location>
        <begin position="1414"/>
        <end position="1466"/>
    </location>
</feature>
<feature type="compositionally biased region" description="Low complexity" evidence="8">
    <location>
        <begin position="559"/>
        <end position="572"/>
    </location>
</feature>
<dbReference type="GO" id="GO:0051231">
    <property type="term" value="P:spindle elongation"/>
    <property type="evidence" value="ECO:0007669"/>
    <property type="project" value="TreeGrafter"/>
</dbReference>
<feature type="compositionally biased region" description="Polar residues" evidence="8">
    <location>
        <begin position="1488"/>
        <end position="1501"/>
    </location>
</feature>
<dbReference type="GO" id="GO:0005875">
    <property type="term" value="C:microtubule associated complex"/>
    <property type="evidence" value="ECO:0007669"/>
    <property type="project" value="TreeGrafter"/>
</dbReference>
<evidence type="ECO:0000256" key="7">
    <source>
        <dbReference type="SAM" id="Coils"/>
    </source>
</evidence>
<feature type="region of interest" description="Disordered" evidence="8">
    <location>
        <begin position="1549"/>
        <end position="1673"/>
    </location>
</feature>
<dbReference type="InParanoid" id="A0A168NFD8"/>
<feature type="coiled-coil region" evidence="7">
    <location>
        <begin position="1109"/>
        <end position="1143"/>
    </location>
</feature>
<feature type="coiled-coil region" evidence="7">
    <location>
        <begin position="688"/>
        <end position="750"/>
    </location>
</feature>
<feature type="compositionally biased region" description="Low complexity" evidence="8">
    <location>
        <begin position="192"/>
        <end position="201"/>
    </location>
</feature>
<feature type="compositionally biased region" description="Polar residues" evidence="8">
    <location>
        <begin position="1573"/>
        <end position="1582"/>
    </location>
</feature>
<feature type="region of interest" description="Disordered" evidence="8">
    <location>
        <begin position="1343"/>
        <end position="1370"/>
    </location>
</feature>
<gene>
    <name evidence="10" type="primary">ABSGL_06127.1 scaffold 7701</name>
</gene>
<accession>A0A168NFD8</accession>
<dbReference type="Pfam" id="PF00225">
    <property type="entry name" value="Kinesin"/>
    <property type="match status" value="2"/>
</dbReference>
<dbReference type="GO" id="GO:0008017">
    <property type="term" value="F:microtubule binding"/>
    <property type="evidence" value="ECO:0007669"/>
    <property type="project" value="InterPro"/>
</dbReference>
<dbReference type="GO" id="GO:0005524">
    <property type="term" value="F:ATP binding"/>
    <property type="evidence" value="ECO:0007669"/>
    <property type="project" value="UniProtKB-UniRule"/>
</dbReference>
<dbReference type="InterPro" id="IPR019821">
    <property type="entry name" value="Kinesin_motor_CS"/>
</dbReference>
<feature type="region of interest" description="Disordered" evidence="8">
    <location>
        <begin position="314"/>
        <end position="350"/>
    </location>
</feature>
<keyword evidence="2" id="KW-0963">Cytoplasm</keyword>
<keyword evidence="5 7" id="KW-0175">Coiled coil</keyword>
<dbReference type="PRINTS" id="PR00380">
    <property type="entry name" value="KINESINHEAVY"/>
</dbReference>
<name>A0A168NFD8_ABSGL</name>
<feature type="compositionally biased region" description="Basic and acidic residues" evidence="8">
    <location>
        <begin position="1753"/>
        <end position="1768"/>
    </location>
</feature>
<dbReference type="PANTHER" id="PTHR47969:SF15">
    <property type="entry name" value="CHROMOSOME-ASSOCIATED KINESIN KIF4A-RELATED"/>
    <property type="match status" value="1"/>
</dbReference>
<feature type="compositionally biased region" description="Low complexity" evidence="8">
    <location>
        <begin position="1295"/>
        <end position="1307"/>
    </location>
</feature>
<dbReference type="PROSITE" id="PS00411">
    <property type="entry name" value="KINESIN_MOTOR_1"/>
    <property type="match status" value="1"/>
</dbReference>